<feature type="compositionally biased region" description="Basic residues" evidence="8">
    <location>
        <begin position="228"/>
        <end position="243"/>
    </location>
</feature>
<accession>E8NCC1</accession>
<evidence type="ECO:0000256" key="4">
    <source>
        <dbReference type="ARBA" id="ARBA00022692"/>
    </source>
</evidence>
<feature type="transmembrane region" description="Helical" evidence="9">
    <location>
        <begin position="148"/>
        <end position="170"/>
    </location>
</feature>
<comment type="subcellular location">
    <subcellularLocation>
        <location evidence="1">Cell membrane</location>
        <topology evidence="1">Multi-pass membrane protein</topology>
    </subcellularLocation>
</comment>
<dbReference type="GO" id="GO:0005886">
    <property type="term" value="C:plasma membrane"/>
    <property type="evidence" value="ECO:0007669"/>
    <property type="project" value="UniProtKB-SubCell"/>
</dbReference>
<dbReference type="Proteomes" id="UP000008975">
    <property type="component" value="Chromosome"/>
</dbReference>
<keyword evidence="2" id="KW-1003">Cell membrane</keyword>
<reference evidence="10 11" key="1">
    <citation type="journal article" date="2011" name="J. Bacteriol.">
        <title>Genome sequence of Microbacterium testaceum StLB037, an N-acylhomoserine lactone-degrading bacterium isolated from potato leaves.</title>
        <authorList>
            <person name="Morohoshi T."/>
            <person name="Wang W.-Z."/>
            <person name="Someya N."/>
            <person name="Ikeda T."/>
        </authorList>
    </citation>
    <scope>NUCLEOTIDE SEQUENCE [LARGE SCALE GENOMIC DNA]</scope>
    <source>
        <strain evidence="10 11">StLB037</strain>
    </source>
</reference>
<dbReference type="KEGG" id="mts:MTES_0605"/>
<evidence type="ECO:0000256" key="5">
    <source>
        <dbReference type="ARBA" id="ARBA00022801"/>
    </source>
</evidence>
<name>E8NCC1_MICTS</name>
<evidence type="ECO:0000256" key="6">
    <source>
        <dbReference type="ARBA" id="ARBA00022989"/>
    </source>
</evidence>
<evidence type="ECO:0000256" key="7">
    <source>
        <dbReference type="ARBA" id="ARBA00023136"/>
    </source>
</evidence>
<feature type="region of interest" description="Disordered" evidence="8">
    <location>
        <begin position="181"/>
        <end position="243"/>
    </location>
</feature>
<feature type="transmembrane region" description="Helical" evidence="9">
    <location>
        <begin position="77"/>
        <end position="101"/>
    </location>
</feature>
<gene>
    <name evidence="10" type="ordered locus">MTES_0605</name>
</gene>
<evidence type="ECO:0000256" key="9">
    <source>
        <dbReference type="SAM" id="Phobius"/>
    </source>
</evidence>
<evidence type="ECO:0000313" key="10">
    <source>
        <dbReference type="EMBL" id="BAJ73569.1"/>
    </source>
</evidence>
<dbReference type="GO" id="GO:0008233">
    <property type="term" value="F:peptidase activity"/>
    <property type="evidence" value="ECO:0007669"/>
    <property type="project" value="UniProtKB-KW"/>
</dbReference>
<dbReference type="AlphaFoldDB" id="E8NCC1"/>
<dbReference type="InterPro" id="IPR026392">
    <property type="entry name" value="Exo/Archaeosortase_dom"/>
</dbReference>
<sequence length="243" mass="25644">MSIAVAAPRTGRAHRTVLAALLLTTAALLIVAEADTRRAEAQLARAVVAALTPGRAVASGSIVYFGIGTPEVTGLSITTLCSTTVLVVPLVLVAVAVLGVTRARSPRVGLGLIVGVAIAVTSNMIRFGSAAWAYSEYGRDGFDLVHRYLGSLFVIAGFIAAILLVLRIALRESPRRAIPDATLRRRGRARAEDAPRTTRRGRSTASSTARSAAPATDPPADLAAPLRRDRHRTGTRPGRKDRR</sequence>
<reference key="2">
    <citation type="submission" date="2011-02" db="EMBL/GenBank/DDBJ databases">
        <title>Genome sequence of Microbacterium testaceum StLB037.</title>
        <authorList>
            <person name="Morohoshi T."/>
            <person name="Wang W.Z."/>
            <person name="Someya N."/>
            <person name="Ikeda T."/>
        </authorList>
    </citation>
    <scope>NUCLEOTIDE SEQUENCE</scope>
    <source>
        <strain>StLB037</strain>
    </source>
</reference>
<proteinExistence type="predicted"/>
<dbReference type="eggNOG" id="ENOG502ZGRP">
    <property type="taxonomic scope" value="Bacteria"/>
</dbReference>
<keyword evidence="3" id="KW-0645">Protease</keyword>
<evidence type="ECO:0000256" key="8">
    <source>
        <dbReference type="SAM" id="MobiDB-lite"/>
    </source>
</evidence>
<evidence type="ECO:0000256" key="1">
    <source>
        <dbReference type="ARBA" id="ARBA00004651"/>
    </source>
</evidence>
<dbReference type="GO" id="GO:0006508">
    <property type="term" value="P:proteolysis"/>
    <property type="evidence" value="ECO:0007669"/>
    <property type="project" value="UniProtKB-KW"/>
</dbReference>
<dbReference type="OrthoDB" id="5083490at2"/>
<feature type="transmembrane region" description="Helical" evidence="9">
    <location>
        <begin position="108"/>
        <end position="128"/>
    </location>
</feature>
<dbReference type="NCBIfam" id="NF033767">
    <property type="entry name" value="exosort_XrtS"/>
    <property type="match status" value="1"/>
</dbReference>
<dbReference type="RefSeq" id="WP_013583696.1">
    <property type="nucleotide sequence ID" value="NC_015125.1"/>
</dbReference>
<organism evidence="10 11">
    <name type="scientific">Microbacterium testaceum (strain StLB037)</name>
    <dbReference type="NCBI Taxonomy" id="979556"/>
    <lineage>
        <taxon>Bacteria</taxon>
        <taxon>Bacillati</taxon>
        <taxon>Actinomycetota</taxon>
        <taxon>Actinomycetes</taxon>
        <taxon>Micrococcales</taxon>
        <taxon>Microbacteriaceae</taxon>
        <taxon>Microbacterium</taxon>
    </lineage>
</organism>
<dbReference type="HOGENOM" id="CLU_1141548_0_0_11"/>
<evidence type="ECO:0000313" key="11">
    <source>
        <dbReference type="Proteomes" id="UP000008975"/>
    </source>
</evidence>
<evidence type="ECO:0000256" key="2">
    <source>
        <dbReference type="ARBA" id="ARBA00022475"/>
    </source>
</evidence>
<dbReference type="NCBIfam" id="TIGR04178">
    <property type="entry name" value="exo_archaeo"/>
    <property type="match status" value="1"/>
</dbReference>
<keyword evidence="6 9" id="KW-1133">Transmembrane helix</keyword>
<keyword evidence="4 9" id="KW-0812">Transmembrane</keyword>
<feature type="compositionally biased region" description="Low complexity" evidence="8">
    <location>
        <begin position="203"/>
        <end position="225"/>
    </location>
</feature>
<evidence type="ECO:0000256" key="3">
    <source>
        <dbReference type="ARBA" id="ARBA00022670"/>
    </source>
</evidence>
<protein>
    <submittedName>
        <fullName evidence="10">HD superfamily phosphohydrolase</fullName>
    </submittedName>
</protein>
<keyword evidence="7 9" id="KW-0472">Membrane</keyword>
<dbReference type="EMBL" id="AP012052">
    <property type="protein sequence ID" value="BAJ73569.1"/>
    <property type="molecule type" value="Genomic_DNA"/>
</dbReference>
<keyword evidence="5" id="KW-0378">Hydrolase</keyword>